<dbReference type="InterPro" id="IPR036737">
    <property type="entry name" value="OmpA-like_sf"/>
</dbReference>
<proteinExistence type="predicted"/>
<dbReference type="PANTHER" id="PTHR30329:SF21">
    <property type="entry name" value="LIPOPROTEIN YIAD-RELATED"/>
    <property type="match status" value="1"/>
</dbReference>
<dbReference type="GO" id="GO:0016020">
    <property type="term" value="C:membrane"/>
    <property type="evidence" value="ECO:0007669"/>
    <property type="project" value="UniProtKB-UniRule"/>
</dbReference>
<keyword evidence="2" id="KW-1133">Transmembrane helix</keyword>
<accession>A0A377I393</accession>
<dbReference type="AlphaFoldDB" id="A0A377I393"/>
<evidence type="ECO:0000313" key="4">
    <source>
        <dbReference type="EMBL" id="STO64447.1"/>
    </source>
</evidence>
<dbReference type="EMBL" id="UGHH01000002">
    <property type="protein sequence ID" value="STO64447.1"/>
    <property type="molecule type" value="Genomic_DNA"/>
</dbReference>
<dbReference type="SUPFAM" id="SSF103088">
    <property type="entry name" value="OmpA-like"/>
    <property type="match status" value="1"/>
</dbReference>
<reference evidence="4 5" key="1">
    <citation type="submission" date="2018-06" db="EMBL/GenBank/DDBJ databases">
        <authorList>
            <consortium name="Pathogen Informatics"/>
            <person name="Doyle S."/>
        </authorList>
    </citation>
    <scope>NUCLEOTIDE SEQUENCE [LARGE SCALE GENOMIC DNA]</scope>
    <source>
        <strain evidence="4 5">NCTC10794</strain>
    </source>
</reference>
<dbReference type="Pfam" id="PF00691">
    <property type="entry name" value="OmpA"/>
    <property type="match status" value="1"/>
</dbReference>
<protein>
    <submittedName>
        <fullName evidence="4">Outer membrane protein and related peptidoglycan-associated (Lipo)proteins</fullName>
    </submittedName>
</protein>
<keyword evidence="2" id="KW-0812">Transmembrane</keyword>
<dbReference type="InterPro" id="IPR006665">
    <property type="entry name" value="OmpA-like"/>
</dbReference>
<dbReference type="RefSeq" id="WP_220270378.1">
    <property type="nucleotide sequence ID" value="NZ_UGHH01000002.1"/>
</dbReference>
<evidence type="ECO:0000313" key="5">
    <source>
        <dbReference type="Proteomes" id="UP000254867"/>
    </source>
</evidence>
<feature type="domain" description="OmpA-like" evidence="3">
    <location>
        <begin position="81"/>
        <end position="219"/>
    </location>
</feature>
<dbReference type="Proteomes" id="UP000254867">
    <property type="component" value="Unassembled WGS sequence"/>
</dbReference>
<dbReference type="Gene3D" id="3.30.1330.60">
    <property type="entry name" value="OmpA-like domain"/>
    <property type="match status" value="1"/>
</dbReference>
<dbReference type="PANTHER" id="PTHR30329">
    <property type="entry name" value="STATOR ELEMENT OF FLAGELLAR MOTOR COMPLEX"/>
    <property type="match status" value="1"/>
</dbReference>
<organism evidence="4 5">
    <name type="scientific">Haemophilus parahaemolyticus</name>
    <dbReference type="NCBI Taxonomy" id="735"/>
    <lineage>
        <taxon>Bacteria</taxon>
        <taxon>Pseudomonadati</taxon>
        <taxon>Pseudomonadota</taxon>
        <taxon>Gammaproteobacteria</taxon>
        <taxon>Pasteurellales</taxon>
        <taxon>Pasteurellaceae</taxon>
        <taxon>Haemophilus</taxon>
    </lineage>
</organism>
<gene>
    <name evidence="4" type="ORF">NCTC10794_01514</name>
</gene>
<feature type="transmembrane region" description="Helical" evidence="2">
    <location>
        <begin position="20"/>
        <end position="43"/>
    </location>
</feature>
<evidence type="ECO:0000259" key="3">
    <source>
        <dbReference type="PROSITE" id="PS51123"/>
    </source>
</evidence>
<evidence type="ECO:0000256" key="1">
    <source>
        <dbReference type="PROSITE-ProRule" id="PRU00473"/>
    </source>
</evidence>
<keyword evidence="1 2" id="KW-0472">Membrane</keyword>
<sequence>MKLNLDALLKKQNSDDDSQWLPVSDLMSGLMILFLFIAVSFVLNTKKVAEHYHDTQTQIYQALKAEFDPQLDNWKAKIDKDTLTFIFTDPEVLFKTGDATLQQRFKTTLDEFFPRYIKVIDDYKDSINEVRIEGHTSSEWNWNSDEDTAYFENMRLSQDRTRAVLTYVYQLPSVEKFRPWIKSHISAVGLSSSKAVRNVEGKEDKDASKRVTFRIMTNAEEQLQKLSELK</sequence>
<dbReference type="InterPro" id="IPR050330">
    <property type="entry name" value="Bact_OuterMem_StrucFunc"/>
</dbReference>
<name>A0A377I393_HAEPH</name>
<dbReference type="PROSITE" id="PS51123">
    <property type="entry name" value="OMPA_2"/>
    <property type="match status" value="1"/>
</dbReference>
<evidence type="ECO:0000256" key="2">
    <source>
        <dbReference type="SAM" id="Phobius"/>
    </source>
</evidence>